<dbReference type="Gene3D" id="1.10.1140.10">
    <property type="entry name" value="Bovine Mitochondrial F1-atpase, Atp Synthase Beta Chain, Chain D, domain 3"/>
    <property type="match status" value="1"/>
</dbReference>
<dbReference type="Pfam" id="PF22919">
    <property type="entry name" value="ATP-synt_VA_C"/>
    <property type="match status" value="1"/>
</dbReference>
<keyword evidence="3" id="KW-0547">Nucleotide-binding</keyword>
<dbReference type="InterPro" id="IPR020003">
    <property type="entry name" value="ATPase_a/bsu_AS"/>
</dbReference>
<name>X1TEL6_9ZZZZ</name>
<comment type="similarity">
    <text evidence="1">Belongs to the ATPase alpha/beta chains family.</text>
</comment>
<keyword evidence="2" id="KW-0813">Transport</keyword>
<feature type="domain" description="ATP synthase A/B type C-terminal" evidence="8">
    <location>
        <begin position="67"/>
        <end position="168"/>
    </location>
</feature>
<keyword evidence="6" id="KW-0406">Ion transport</keyword>
<dbReference type="SUPFAM" id="SSF52540">
    <property type="entry name" value="P-loop containing nucleoside triphosphate hydrolases"/>
    <property type="match status" value="1"/>
</dbReference>
<reference evidence="9" key="1">
    <citation type="journal article" date="2014" name="Front. Microbiol.">
        <title>High frequency of phylogenetically diverse reductive dehalogenase-homologous genes in deep subseafloor sedimentary metagenomes.</title>
        <authorList>
            <person name="Kawai M."/>
            <person name="Futagami T."/>
            <person name="Toyoda A."/>
            <person name="Takaki Y."/>
            <person name="Nishi S."/>
            <person name="Hori S."/>
            <person name="Arai W."/>
            <person name="Tsubouchi T."/>
            <person name="Morono Y."/>
            <person name="Uchiyama I."/>
            <person name="Ito T."/>
            <person name="Fujiyama A."/>
            <person name="Inagaki F."/>
            <person name="Takami H."/>
        </authorList>
    </citation>
    <scope>NUCLEOTIDE SEQUENCE</scope>
    <source>
        <strain evidence="9">Expedition CK06-06</strain>
    </source>
</reference>
<dbReference type="GO" id="GO:0046961">
    <property type="term" value="F:proton-transporting ATPase activity, rotational mechanism"/>
    <property type="evidence" value="ECO:0007669"/>
    <property type="project" value="InterPro"/>
</dbReference>
<dbReference type="CDD" id="cd18111">
    <property type="entry name" value="ATP-synt_V_A-type_alpha_C"/>
    <property type="match status" value="1"/>
</dbReference>
<evidence type="ECO:0000256" key="3">
    <source>
        <dbReference type="ARBA" id="ARBA00022741"/>
    </source>
</evidence>
<dbReference type="PANTHER" id="PTHR43607:SF1">
    <property type="entry name" value="H(+)-TRANSPORTING TWO-SECTOR ATPASE"/>
    <property type="match status" value="1"/>
</dbReference>
<proteinExistence type="inferred from homology"/>
<feature type="non-terminal residue" evidence="9">
    <location>
        <position position="1"/>
    </location>
</feature>
<sequence length="216" mass="25392">LTIIGSISPPAGDFSEPVTATTKNFVQGIWALDASLAYSKHYPAINWLDSYSNYPEYISEWWYERDIDWSEIDMDWFDCRVQVNEILSQDNELKYVMQLIGEENLPENQQLTLFIARLIKEGFLIQNAFDEIDNYTSTSKLLSMIKIILLIYKESKELINQGFYIEEIKSLPTINEIMRINQSVHNDDFKKIEKLKKKLLTNIEYLKLTRGVFKKR</sequence>
<keyword evidence="5" id="KW-1278">Translocase</keyword>
<evidence type="ECO:0000259" key="8">
    <source>
        <dbReference type="Pfam" id="PF22919"/>
    </source>
</evidence>
<dbReference type="InterPro" id="IPR024034">
    <property type="entry name" value="ATPase_F1/V1_b/a_C"/>
</dbReference>
<dbReference type="SUPFAM" id="SSF47917">
    <property type="entry name" value="C-terminal domain of alpha and beta subunits of F1 ATP synthase"/>
    <property type="match status" value="1"/>
</dbReference>
<dbReference type="InterPro" id="IPR055190">
    <property type="entry name" value="ATP-synt_VA_C"/>
</dbReference>
<evidence type="ECO:0000256" key="1">
    <source>
        <dbReference type="ARBA" id="ARBA00008936"/>
    </source>
</evidence>
<comment type="caution">
    <text evidence="9">The sequence shown here is derived from an EMBL/GenBank/DDBJ whole genome shotgun (WGS) entry which is preliminary data.</text>
</comment>
<gene>
    <name evidence="9" type="ORF">S12H4_38120</name>
</gene>
<evidence type="ECO:0000256" key="2">
    <source>
        <dbReference type="ARBA" id="ARBA00022448"/>
    </source>
</evidence>
<protein>
    <submittedName>
        <fullName evidence="9">Uncharacterized protein</fullName>
    </submittedName>
</protein>
<organism evidence="9">
    <name type="scientific">marine sediment metagenome</name>
    <dbReference type="NCBI Taxonomy" id="412755"/>
    <lineage>
        <taxon>unclassified sequences</taxon>
        <taxon>metagenomes</taxon>
        <taxon>ecological metagenomes</taxon>
    </lineage>
</organism>
<dbReference type="EMBL" id="BARW01022913">
    <property type="protein sequence ID" value="GAI89816.1"/>
    <property type="molecule type" value="Genomic_DNA"/>
</dbReference>
<dbReference type="Pfam" id="PF00006">
    <property type="entry name" value="ATP-synt_ab"/>
    <property type="match status" value="1"/>
</dbReference>
<keyword evidence="4" id="KW-0067">ATP-binding</keyword>
<dbReference type="Gene3D" id="3.40.50.300">
    <property type="entry name" value="P-loop containing nucleotide triphosphate hydrolases"/>
    <property type="match status" value="1"/>
</dbReference>
<dbReference type="PANTHER" id="PTHR43607">
    <property type="entry name" value="V-TYPE PROTON ATPASE CATALYTIC SUBUNIT A"/>
    <property type="match status" value="1"/>
</dbReference>
<evidence type="ECO:0000313" key="9">
    <source>
        <dbReference type="EMBL" id="GAI89816.1"/>
    </source>
</evidence>
<dbReference type="InterPro" id="IPR027417">
    <property type="entry name" value="P-loop_NTPase"/>
</dbReference>
<dbReference type="InterPro" id="IPR000194">
    <property type="entry name" value="ATPase_F1/V1/A1_a/bsu_nucl-bd"/>
</dbReference>
<evidence type="ECO:0000256" key="5">
    <source>
        <dbReference type="ARBA" id="ARBA00022967"/>
    </source>
</evidence>
<accession>X1TEL6</accession>
<evidence type="ECO:0000259" key="7">
    <source>
        <dbReference type="Pfam" id="PF00006"/>
    </source>
</evidence>
<dbReference type="GO" id="GO:0046034">
    <property type="term" value="P:ATP metabolic process"/>
    <property type="evidence" value="ECO:0007669"/>
    <property type="project" value="InterPro"/>
</dbReference>
<evidence type="ECO:0000256" key="6">
    <source>
        <dbReference type="ARBA" id="ARBA00023065"/>
    </source>
</evidence>
<evidence type="ECO:0000256" key="4">
    <source>
        <dbReference type="ARBA" id="ARBA00022840"/>
    </source>
</evidence>
<dbReference type="AlphaFoldDB" id="X1TEL6"/>
<dbReference type="PROSITE" id="PS00152">
    <property type="entry name" value="ATPASE_ALPHA_BETA"/>
    <property type="match status" value="1"/>
</dbReference>
<dbReference type="GO" id="GO:0005524">
    <property type="term" value="F:ATP binding"/>
    <property type="evidence" value="ECO:0007669"/>
    <property type="project" value="UniProtKB-KW"/>
</dbReference>
<dbReference type="InterPro" id="IPR022878">
    <property type="entry name" value="V-ATPase_asu"/>
</dbReference>
<feature type="domain" description="ATPase F1/V1/A1 complex alpha/beta subunit nucleotide-binding" evidence="7">
    <location>
        <begin position="1"/>
        <end position="52"/>
    </location>
</feature>